<evidence type="ECO:0000256" key="3">
    <source>
        <dbReference type="ARBA" id="ARBA00022448"/>
    </source>
</evidence>
<proteinExistence type="inferred from homology"/>
<keyword evidence="4 10" id="KW-0812">Transmembrane</keyword>
<dbReference type="SUPFAM" id="SSF161070">
    <property type="entry name" value="SNF-like"/>
    <property type="match status" value="1"/>
</dbReference>
<feature type="transmembrane region" description="Helical" evidence="12">
    <location>
        <begin position="88"/>
        <end position="106"/>
    </location>
</feature>
<evidence type="ECO:0000313" key="14">
    <source>
        <dbReference type="Proteomes" id="UP000002358"/>
    </source>
</evidence>
<evidence type="ECO:0000256" key="9">
    <source>
        <dbReference type="PIRSR" id="PIRSR600175-2"/>
    </source>
</evidence>
<feature type="binding site" evidence="8">
    <location>
        <position position="72"/>
    </location>
    <ligand>
        <name>Na(+)</name>
        <dbReference type="ChEBI" id="CHEBI:29101"/>
        <label>1</label>
    </ligand>
</feature>
<evidence type="ECO:0000256" key="12">
    <source>
        <dbReference type="SAM" id="Phobius"/>
    </source>
</evidence>
<keyword evidence="7 12" id="KW-0472">Membrane</keyword>
<evidence type="ECO:0000256" key="6">
    <source>
        <dbReference type="ARBA" id="ARBA00022989"/>
    </source>
</evidence>
<evidence type="ECO:0000256" key="11">
    <source>
        <dbReference type="SAM" id="MobiDB-lite"/>
    </source>
</evidence>
<feature type="disulfide bond" evidence="9">
    <location>
        <begin position="170"/>
        <end position="179"/>
    </location>
</feature>
<reference evidence="13" key="1">
    <citation type="submission" date="2021-01" db="UniProtKB">
        <authorList>
            <consortium name="EnsemblMetazoa"/>
        </authorList>
    </citation>
    <scope>IDENTIFICATION</scope>
</reference>
<feature type="transmembrane region" description="Helical" evidence="12">
    <location>
        <begin position="468"/>
        <end position="492"/>
    </location>
</feature>
<protein>
    <recommendedName>
        <fullName evidence="10">Transporter</fullName>
    </recommendedName>
</protein>
<evidence type="ECO:0000256" key="2">
    <source>
        <dbReference type="ARBA" id="ARBA00006459"/>
    </source>
</evidence>
<evidence type="ECO:0000256" key="1">
    <source>
        <dbReference type="ARBA" id="ARBA00004141"/>
    </source>
</evidence>
<dbReference type="Proteomes" id="UP000002358">
    <property type="component" value="Chromosome 4"/>
</dbReference>
<keyword evidence="3 10" id="KW-0813">Transport</keyword>
<feature type="binding site" evidence="8">
    <location>
        <position position="344"/>
    </location>
    <ligand>
        <name>Na(+)</name>
        <dbReference type="ChEBI" id="CHEBI:29101"/>
        <label>1</label>
    </ligand>
</feature>
<evidence type="ECO:0000256" key="10">
    <source>
        <dbReference type="RuleBase" id="RU003732"/>
    </source>
</evidence>
<feature type="transmembrane region" description="Helical" evidence="12">
    <location>
        <begin position="127"/>
        <end position="149"/>
    </location>
</feature>
<keyword evidence="8" id="KW-0915">Sodium</keyword>
<evidence type="ECO:0000256" key="4">
    <source>
        <dbReference type="ARBA" id="ARBA00022692"/>
    </source>
</evidence>
<feature type="region of interest" description="Disordered" evidence="11">
    <location>
        <begin position="29"/>
        <end position="50"/>
    </location>
</feature>
<dbReference type="InterPro" id="IPR037272">
    <property type="entry name" value="SNS_sf"/>
</dbReference>
<dbReference type="AlphaFoldDB" id="A0A7M7HCF3"/>
<feature type="transmembrane region" description="Helical" evidence="12">
    <location>
        <begin position="257"/>
        <end position="281"/>
    </location>
</feature>
<dbReference type="InterPro" id="IPR000175">
    <property type="entry name" value="Na/ntran_symport"/>
</dbReference>
<feature type="binding site" evidence="8">
    <location>
        <position position="65"/>
    </location>
    <ligand>
        <name>Na(+)</name>
        <dbReference type="ChEBI" id="CHEBI:29101"/>
        <label>1</label>
    </ligand>
</feature>
<dbReference type="InParanoid" id="A0A7M7HCF3"/>
<name>A0A7M7HCF3_NASVI</name>
<organism evidence="13 14">
    <name type="scientific">Nasonia vitripennis</name>
    <name type="common">Parasitic wasp</name>
    <dbReference type="NCBI Taxonomy" id="7425"/>
    <lineage>
        <taxon>Eukaryota</taxon>
        <taxon>Metazoa</taxon>
        <taxon>Ecdysozoa</taxon>
        <taxon>Arthropoda</taxon>
        <taxon>Hexapoda</taxon>
        <taxon>Insecta</taxon>
        <taxon>Pterygota</taxon>
        <taxon>Neoptera</taxon>
        <taxon>Endopterygota</taxon>
        <taxon>Hymenoptera</taxon>
        <taxon>Apocrita</taxon>
        <taxon>Proctotrupomorpha</taxon>
        <taxon>Chalcidoidea</taxon>
        <taxon>Pteromalidae</taxon>
        <taxon>Pteromalinae</taxon>
        <taxon>Nasonia</taxon>
    </lineage>
</organism>
<keyword evidence="14" id="KW-1185">Reference proteome</keyword>
<dbReference type="GO" id="GO:0046872">
    <property type="term" value="F:metal ion binding"/>
    <property type="evidence" value="ECO:0007669"/>
    <property type="project" value="UniProtKB-KW"/>
</dbReference>
<feature type="binding site" evidence="8">
    <location>
        <position position="412"/>
    </location>
    <ligand>
        <name>Na(+)</name>
        <dbReference type="ChEBI" id="CHEBI:29101"/>
        <label>1</label>
    </ligand>
</feature>
<comment type="subcellular location">
    <subcellularLocation>
        <location evidence="1">Membrane</location>
        <topology evidence="1">Multi-pass membrane protein</topology>
    </subcellularLocation>
</comment>
<dbReference type="Pfam" id="PF00209">
    <property type="entry name" value="SNF"/>
    <property type="match status" value="1"/>
</dbReference>
<comment type="similarity">
    <text evidence="2 10">Belongs to the sodium:neurotransmitter symporter (SNF) (TC 2.A.22) family.</text>
</comment>
<dbReference type="KEGG" id="nvi:100123591"/>
<evidence type="ECO:0000256" key="5">
    <source>
        <dbReference type="ARBA" id="ARBA00022847"/>
    </source>
</evidence>
<dbReference type="GO" id="GO:0005886">
    <property type="term" value="C:plasma membrane"/>
    <property type="evidence" value="ECO:0007669"/>
    <property type="project" value="TreeGrafter"/>
</dbReference>
<dbReference type="NCBIfam" id="NF037979">
    <property type="entry name" value="Na_transp"/>
    <property type="match status" value="1"/>
</dbReference>
<feature type="binding site" evidence="8">
    <location>
        <position position="409"/>
    </location>
    <ligand>
        <name>Na(+)</name>
        <dbReference type="ChEBI" id="CHEBI:29101"/>
        <label>1</label>
    </ligand>
</feature>
<dbReference type="GO" id="GO:0089718">
    <property type="term" value="P:amino acid import across plasma membrane"/>
    <property type="evidence" value="ECO:0007669"/>
    <property type="project" value="TreeGrafter"/>
</dbReference>
<dbReference type="EnsemblMetazoa" id="XM_016989872">
    <property type="protein sequence ID" value="XP_016845361"/>
    <property type="gene ID" value="LOC100123591"/>
</dbReference>
<feature type="transmembrane region" description="Helical" evidence="12">
    <location>
        <begin position="301"/>
        <end position="326"/>
    </location>
</feature>
<keyword evidence="5 10" id="KW-0769">Symport</keyword>
<feature type="transmembrane region" description="Helical" evidence="12">
    <location>
        <begin position="59"/>
        <end position="76"/>
    </location>
</feature>
<feature type="binding site" evidence="8">
    <location>
        <position position="312"/>
    </location>
    <ligand>
        <name>Na(+)</name>
        <dbReference type="ChEBI" id="CHEBI:29101"/>
        <label>1</label>
    </ligand>
</feature>
<feature type="transmembrane region" description="Helical" evidence="12">
    <location>
        <begin position="227"/>
        <end position="250"/>
    </location>
</feature>
<feature type="binding site" evidence="8">
    <location>
        <position position="413"/>
    </location>
    <ligand>
        <name>Na(+)</name>
        <dbReference type="ChEBI" id="CHEBI:29101"/>
        <label>1</label>
    </ligand>
</feature>
<dbReference type="RefSeq" id="XP_008214899.1">
    <property type="nucleotide sequence ID" value="XM_008216677.4"/>
</dbReference>
<feature type="binding site" evidence="8">
    <location>
        <position position="67"/>
    </location>
    <ligand>
        <name>Na(+)</name>
        <dbReference type="ChEBI" id="CHEBI:29101"/>
        <label>1</label>
    </ligand>
</feature>
<dbReference type="FunCoup" id="A0A7M7HCF3">
    <property type="interactions" value="3"/>
</dbReference>
<dbReference type="RefSeq" id="XP_016845361.1">
    <property type="nucleotide sequence ID" value="XM_016989872.3"/>
</dbReference>
<keyword evidence="6 12" id="KW-1133">Transmembrane helix</keyword>
<dbReference type="PANTHER" id="PTHR11616">
    <property type="entry name" value="SODIUM/CHLORIDE DEPENDENT TRANSPORTER"/>
    <property type="match status" value="1"/>
</dbReference>
<feature type="transmembrane region" description="Helical" evidence="12">
    <location>
        <begin position="513"/>
        <end position="535"/>
    </location>
</feature>
<dbReference type="OrthoDB" id="6581954at2759"/>
<dbReference type="SMR" id="A0A7M7HCF3"/>
<accession>A0A7M7HCF3</accession>
<evidence type="ECO:0000313" key="13">
    <source>
        <dbReference type="EnsemblMetazoa" id="XP_008214899"/>
    </source>
</evidence>
<dbReference type="PROSITE" id="PS00610">
    <property type="entry name" value="NA_NEUROTRAN_SYMP_1"/>
    <property type="match status" value="1"/>
</dbReference>
<feature type="transmembrane region" description="Helical" evidence="12">
    <location>
        <begin position="438"/>
        <end position="462"/>
    </location>
</feature>
<dbReference type="PRINTS" id="PR00176">
    <property type="entry name" value="NANEUSMPORT"/>
</dbReference>
<feature type="transmembrane region" description="Helical" evidence="12">
    <location>
        <begin position="397"/>
        <end position="418"/>
    </location>
</feature>
<keyword evidence="9" id="KW-1015">Disulfide bond</keyword>
<evidence type="ECO:0000256" key="7">
    <source>
        <dbReference type="ARBA" id="ARBA00023136"/>
    </source>
</evidence>
<feature type="transmembrane region" description="Helical" evidence="12">
    <location>
        <begin position="338"/>
        <end position="364"/>
    </location>
</feature>
<dbReference type="PANTHER" id="PTHR11616:SF241">
    <property type="entry name" value="SODIUM- AND CHLORIDE-DEPENDENT GLYCINE TRANSPORTER 2"/>
    <property type="match status" value="1"/>
</dbReference>
<dbReference type="GO" id="GO:0005283">
    <property type="term" value="F:amino acid:sodium symporter activity"/>
    <property type="evidence" value="ECO:0007669"/>
    <property type="project" value="TreeGrafter"/>
</dbReference>
<sequence length="627" mass="70177">MPKDAPTRIAAVEYVFADGNASKSCAKDDRQLAASHDDDDGTKADDEPERGSWASKTEFLLSCAGYAIGIGNVWRFPYLCYRNGGGAFLVPYLLMLLLCGIPLFFMESSMGQFGGTGCITMFRMSPLFKGAGFAIVIVNVICTMYYNVIISYPLMFLVMSFKSTLPWESCDNPWNTYGCLKLGGEVFAEKNVSDQMQLIAKTKTPADEFFHNHILKISDSIDDIGGIVWPLFICNLISWIVVFLCICNGVKTVGKVVYFTATFPFLILFVLFVRGVTLPGAMDGILFYIMPKWDELLNLKVWADAAIQIFFSLGPGWGGIVNMASYNPFRNNNRLDSILVPILNCGTSIFAGFVVFSVLGFMAYKTGLPVSTVATGGPGLAFVTYPEAITMLPFPQVWAVLFFFMLYLLGMDSCFVQIEAIISSVTDAYPHLRKRKSLVTFVSLILLFLGSLIFVTNGGMYILQMFDWYAASISVISICLVEVIVVGWTYGCGNFVRDVEFMIGEKLHWWWPLCWKYITPIILSFIFVTTIIFNTRLTYNGIDYPEWAVAVGWCSCLVSMLCIPGYAIGYLIFAKGTLREKLEYGTRPTHKWGPQKPEDRNAWERFVKNRRLSDHSLLNGSVKVTKC</sequence>
<dbReference type="GeneID" id="100123591"/>
<feature type="transmembrane region" description="Helical" evidence="12">
    <location>
        <begin position="547"/>
        <end position="573"/>
    </location>
</feature>
<keyword evidence="8" id="KW-0479">Metal-binding</keyword>
<dbReference type="EnsemblMetazoa" id="XM_008216677">
    <property type="protein sequence ID" value="XP_008214899"/>
    <property type="gene ID" value="LOC100123591"/>
</dbReference>
<dbReference type="PROSITE" id="PS50267">
    <property type="entry name" value="NA_NEUROTRAN_SYMP_3"/>
    <property type="match status" value="1"/>
</dbReference>
<evidence type="ECO:0000256" key="8">
    <source>
        <dbReference type="PIRSR" id="PIRSR600175-1"/>
    </source>
</evidence>